<comment type="similarity">
    <text evidence="2">Belongs to the methyltransferase superfamily. L-isoaspartyl/D-aspartyl protein methyltransferase family.</text>
</comment>
<evidence type="ECO:0000256" key="3">
    <source>
        <dbReference type="ARBA" id="ARBA00011890"/>
    </source>
</evidence>
<proteinExistence type="inferred from homology"/>
<dbReference type="SUPFAM" id="SSF53335">
    <property type="entry name" value="S-adenosyl-L-methionine-dependent methyltransferases"/>
    <property type="match status" value="1"/>
</dbReference>
<comment type="subcellular location">
    <subcellularLocation>
        <location evidence="1">Cytoplasm</location>
    </subcellularLocation>
</comment>
<keyword evidence="10" id="KW-1185">Reference proteome</keyword>
<accession>A0A9J6BF74</accession>
<dbReference type="PANTHER" id="PTHR11579">
    <property type="entry name" value="PROTEIN-L-ISOASPARTATE O-METHYLTRANSFERASE"/>
    <property type="match status" value="1"/>
</dbReference>
<sequence>MALQLQSDSNTDFIKKLQDFGVIKHKIVATAMKETDRKYYSNLPSPYVDRLEIIDANAVLSAPHMHAYALEKLVDRIRHDSKILDIGSGSGYLTACFARLIQERAFEKLQIASGFVIAIEPHERVYKHSIENILTDNSELIMSGLIKIFHGDGKKEIEQYEPFDIIHVGAALSEIPTDLLMHLNLNGRLICPVGDKDGEQQMMQFDKNSAGEVSKKVLTKVIFDPLKATPVEYSHSEESSLDEQPWTDTTDDESEWSEHNKTPTSDLNEPEFVLKK</sequence>
<keyword evidence="5" id="KW-0489">Methyltransferase</keyword>
<dbReference type="GO" id="GO:0032259">
    <property type="term" value="P:methylation"/>
    <property type="evidence" value="ECO:0007669"/>
    <property type="project" value="UniProtKB-KW"/>
</dbReference>
<dbReference type="Pfam" id="PF01135">
    <property type="entry name" value="PCMT"/>
    <property type="match status" value="1"/>
</dbReference>
<feature type="region of interest" description="Disordered" evidence="8">
    <location>
        <begin position="232"/>
        <end position="276"/>
    </location>
</feature>
<dbReference type="GO" id="GO:0004719">
    <property type="term" value="F:protein-L-isoaspartate (D-aspartate) O-methyltransferase activity"/>
    <property type="evidence" value="ECO:0007669"/>
    <property type="project" value="UniProtKB-EC"/>
</dbReference>
<evidence type="ECO:0000313" key="9">
    <source>
        <dbReference type="EMBL" id="KAG5668413.1"/>
    </source>
</evidence>
<dbReference type="PANTHER" id="PTHR11579:SF0">
    <property type="entry name" value="PROTEIN-L-ISOASPARTATE(D-ASPARTATE) O-METHYLTRANSFERASE"/>
    <property type="match status" value="1"/>
</dbReference>
<reference evidence="9" key="1">
    <citation type="submission" date="2021-03" db="EMBL/GenBank/DDBJ databases">
        <title>Chromosome level genome of the anhydrobiotic midge Polypedilum vanderplanki.</title>
        <authorList>
            <person name="Yoshida Y."/>
            <person name="Kikawada T."/>
            <person name="Gusev O."/>
        </authorList>
    </citation>
    <scope>NUCLEOTIDE SEQUENCE</scope>
    <source>
        <strain evidence="9">NIAS01</strain>
        <tissue evidence="9">Whole body or cell culture</tissue>
    </source>
</reference>
<dbReference type="Proteomes" id="UP001107558">
    <property type="component" value="Chromosome 4"/>
</dbReference>
<gene>
    <name evidence="9" type="ORF">PVAND_016353</name>
</gene>
<dbReference type="CDD" id="cd02440">
    <property type="entry name" value="AdoMet_MTases"/>
    <property type="match status" value="1"/>
</dbReference>
<dbReference type="Gene3D" id="3.40.50.150">
    <property type="entry name" value="Vaccinia Virus protein VP39"/>
    <property type="match status" value="1"/>
</dbReference>
<evidence type="ECO:0000256" key="8">
    <source>
        <dbReference type="SAM" id="MobiDB-lite"/>
    </source>
</evidence>
<evidence type="ECO:0000256" key="2">
    <source>
        <dbReference type="ARBA" id="ARBA00005369"/>
    </source>
</evidence>
<evidence type="ECO:0000256" key="7">
    <source>
        <dbReference type="ARBA" id="ARBA00022691"/>
    </source>
</evidence>
<evidence type="ECO:0000256" key="5">
    <source>
        <dbReference type="ARBA" id="ARBA00022603"/>
    </source>
</evidence>
<dbReference type="AlphaFoldDB" id="A0A9J6BF74"/>
<dbReference type="EC" id="2.1.1.77" evidence="3"/>
<keyword evidence="7" id="KW-0949">S-adenosyl-L-methionine</keyword>
<organism evidence="9 10">
    <name type="scientific">Polypedilum vanderplanki</name>
    <name type="common">Sleeping chironomid midge</name>
    <dbReference type="NCBI Taxonomy" id="319348"/>
    <lineage>
        <taxon>Eukaryota</taxon>
        <taxon>Metazoa</taxon>
        <taxon>Ecdysozoa</taxon>
        <taxon>Arthropoda</taxon>
        <taxon>Hexapoda</taxon>
        <taxon>Insecta</taxon>
        <taxon>Pterygota</taxon>
        <taxon>Neoptera</taxon>
        <taxon>Endopterygota</taxon>
        <taxon>Diptera</taxon>
        <taxon>Nematocera</taxon>
        <taxon>Chironomoidea</taxon>
        <taxon>Chironomidae</taxon>
        <taxon>Chironominae</taxon>
        <taxon>Polypedilum</taxon>
        <taxon>Polypedilum</taxon>
    </lineage>
</organism>
<protein>
    <recommendedName>
        <fullName evidence="3">protein-L-isoaspartate(D-aspartate) O-methyltransferase</fullName>
        <ecNumber evidence="3">2.1.1.77</ecNumber>
    </recommendedName>
</protein>
<evidence type="ECO:0000256" key="1">
    <source>
        <dbReference type="ARBA" id="ARBA00004496"/>
    </source>
</evidence>
<dbReference type="GO" id="GO:0005737">
    <property type="term" value="C:cytoplasm"/>
    <property type="evidence" value="ECO:0007669"/>
    <property type="project" value="UniProtKB-SubCell"/>
</dbReference>
<dbReference type="InterPro" id="IPR029063">
    <property type="entry name" value="SAM-dependent_MTases_sf"/>
</dbReference>
<keyword evidence="4" id="KW-0963">Cytoplasm</keyword>
<name>A0A9J6BF74_POLVA</name>
<dbReference type="InterPro" id="IPR000682">
    <property type="entry name" value="PCMT"/>
</dbReference>
<comment type="caution">
    <text evidence="9">The sequence shown here is derived from an EMBL/GenBank/DDBJ whole genome shotgun (WGS) entry which is preliminary data.</text>
</comment>
<evidence type="ECO:0000256" key="6">
    <source>
        <dbReference type="ARBA" id="ARBA00022679"/>
    </source>
</evidence>
<dbReference type="EMBL" id="JADBJN010000004">
    <property type="protein sequence ID" value="KAG5668413.1"/>
    <property type="molecule type" value="Genomic_DNA"/>
</dbReference>
<dbReference type="OrthoDB" id="73890at2759"/>
<evidence type="ECO:0000256" key="4">
    <source>
        <dbReference type="ARBA" id="ARBA00022490"/>
    </source>
</evidence>
<keyword evidence="6" id="KW-0808">Transferase</keyword>
<evidence type="ECO:0000313" key="10">
    <source>
        <dbReference type="Proteomes" id="UP001107558"/>
    </source>
</evidence>